<dbReference type="Pfam" id="PF06831">
    <property type="entry name" value="H2TH"/>
    <property type="match status" value="1"/>
</dbReference>
<dbReference type="PROSITE" id="PS51068">
    <property type="entry name" value="FPG_CAT"/>
    <property type="match status" value="1"/>
</dbReference>
<comment type="caution">
    <text evidence="19">The sequence shown here is derived from an EMBL/GenBank/DDBJ whole genome shotgun (WGS) entry which is preliminary data.</text>
</comment>
<dbReference type="InterPro" id="IPR000214">
    <property type="entry name" value="Znf_DNA_glyclase/AP_lyase"/>
</dbReference>
<evidence type="ECO:0000256" key="4">
    <source>
        <dbReference type="ARBA" id="ARBA00011245"/>
    </source>
</evidence>
<dbReference type="CDD" id="cd08966">
    <property type="entry name" value="EcFpg-like_N"/>
    <property type="match status" value="1"/>
</dbReference>
<dbReference type="AlphaFoldDB" id="A0AAE4SBE1"/>
<dbReference type="InterPro" id="IPR010979">
    <property type="entry name" value="Ribosomal_uS13-like_H2TH"/>
</dbReference>
<comment type="subunit">
    <text evidence="4">Monomer.</text>
</comment>
<dbReference type="FunFam" id="1.10.8.50:FF:000003">
    <property type="entry name" value="Formamidopyrimidine-DNA glycosylase"/>
    <property type="match status" value="1"/>
</dbReference>
<evidence type="ECO:0000256" key="14">
    <source>
        <dbReference type="ARBA" id="ARBA00023295"/>
    </source>
</evidence>
<comment type="similarity">
    <text evidence="3">Belongs to the FPG family.</text>
</comment>
<comment type="cofactor">
    <cofactor evidence="2">
        <name>Zn(2+)</name>
        <dbReference type="ChEBI" id="CHEBI:29105"/>
    </cofactor>
</comment>
<evidence type="ECO:0000313" key="19">
    <source>
        <dbReference type="EMBL" id="MDV0443687.1"/>
    </source>
</evidence>
<keyword evidence="11" id="KW-0234">DNA repair</keyword>
<evidence type="ECO:0000256" key="9">
    <source>
        <dbReference type="ARBA" id="ARBA00022833"/>
    </source>
</evidence>
<name>A0AAE4SBE1_9EURY</name>
<keyword evidence="7 16" id="KW-0863">Zinc-finger</keyword>
<dbReference type="NCBIfam" id="TIGR00577">
    <property type="entry name" value="fpg"/>
    <property type="match status" value="1"/>
</dbReference>
<dbReference type="InterPro" id="IPR015887">
    <property type="entry name" value="DNA_glyclase_Znf_dom_DNA_BS"/>
</dbReference>
<proteinExistence type="inferred from homology"/>
<feature type="domain" description="FPG-type" evidence="17">
    <location>
        <begin position="240"/>
        <end position="274"/>
    </location>
</feature>
<dbReference type="EMBL" id="JAWDKB010000004">
    <property type="protein sequence ID" value="MDV0443687.1"/>
    <property type="molecule type" value="Genomic_DNA"/>
</dbReference>
<accession>A0AAE4SBE1</accession>
<evidence type="ECO:0000259" key="17">
    <source>
        <dbReference type="PROSITE" id="PS51066"/>
    </source>
</evidence>
<dbReference type="PROSITE" id="PS01242">
    <property type="entry name" value="ZF_FPG_1"/>
    <property type="match status" value="1"/>
</dbReference>
<dbReference type="EC" id="3.2.2.23" evidence="19"/>
<dbReference type="GO" id="GO:0140078">
    <property type="term" value="F:class I DNA-(apurinic or apyrimidinic site) endonuclease activity"/>
    <property type="evidence" value="ECO:0007669"/>
    <property type="project" value="UniProtKB-EC"/>
</dbReference>
<dbReference type="InterPro" id="IPR012319">
    <property type="entry name" value="FPG_cat"/>
</dbReference>
<keyword evidence="8 19" id="KW-0378">Hydrolase</keyword>
<dbReference type="Gene3D" id="1.10.8.50">
    <property type="match status" value="1"/>
</dbReference>
<dbReference type="GO" id="GO:0008270">
    <property type="term" value="F:zinc ion binding"/>
    <property type="evidence" value="ECO:0007669"/>
    <property type="project" value="UniProtKB-KW"/>
</dbReference>
<protein>
    <submittedName>
        <fullName evidence="19">Formamidopyrimidine-DNA glycosylase</fullName>
        <ecNumber evidence="19">3.2.2.23</ecNumber>
    </submittedName>
</protein>
<evidence type="ECO:0000256" key="10">
    <source>
        <dbReference type="ARBA" id="ARBA00023125"/>
    </source>
</evidence>
<evidence type="ECO:0000256" key="8">
    <source>
        <dbReference type="ARBA" id="ARBA00022801"/>
    </source>
</evidence>
<evidence type="ECO:0000256" key="1">
    <source>
        <dbReference type="ARBA" id="ARBA00001668"/>
    </source>
</evidence>
<dbReference type="Proteomes" id="UP001283212">
    <property type="component" value="Unassembled WGS sequence"/>
</dbReference>
<dbReference type="SUPFAM" id="SSF46946">
    <property type="entry name" value="S13-like H2TH domain"/>
    <property type="match status" value="1"/>
</dbReference>
<dbReference type="NCBIfam" id="NF002211">
    <property type="entry name" value="PRK01103.1"/>
    <property type="match status" value="1"/>
</dbReference>
<sequence>MPELPEIETIKRVLLPQMKDATIKTLTVKRPEVIAYPTAGEFCKRLAGQKICDVNRRGKFLTVLLESGDSFTLHLRMTGCLLVTPSDYPAEKHTHIVFELDNGNEIRFSDTRRFGRFWFFQNGETDSYSGIDKLGLEPFDRRLTSEYLKDRFGTRRKSIKECLLDQSAIAGIGNIYSDEILFAAKLLPKRPANTLIIDEWQRLISKISEVLIYFIEKNAVTPEEYLQGKGQEYRNTPFLRVYGNDDKPCPICGELLCKTVIAGRSCVYCPTCQGETEGI</sequence>
<dbReference type="Pfam" id="PF01149">
    <property type="entry name" value="Fapy_DNA_glyco"/>
    <property type="match status" value="1"/>
</dbReference>
<evidence type="ECO:0000256" key="6">
    <source>
        <dbReference type="ARBA" id="ARBA00022763"/>
    </source>
</evidence>
<dbReference type="Gene3D" id="3.20.190.10">
    <property type="entry name" value="MutM-like, N-terminal"/>
    <property type="match status" value="1"/>
</dbReference>
<dbReference type="RefSeq" id="WP_338096210.1">
    <property type="nucleotide sequence ID" value="NZ_JAWDKB010000004.1"/>
</dbReference>
<evidence type="ECO:0000256" key="7">
    <source>
        <dbReference type="ARBA" id="ARBA00022771"/>
    </source>
</evidence>
<dbReference type="GO" id="GO:0006284">
    <property type="term" value="P:base-excision repair"/>
    <property type="evidence" value="ECO:0007669"/>
    <property type="project" value="InterPro"/>
</dbReference>
<dbReference type="GO" id="GO:0003684">
    <property type="term" value="F:damaged DNA binding"/>
    <property type="evidence" value="ECO:0007669"/>
    <property type="project" value="InterPro"/>
</dbReference>
<dbReference type="SMART" id="SM01232">
    <property type="entry name" value="H2TH"/>
    <property type="match status" value="1"/>
</dbReference>
<organism evidence="19 20">
    <name type="scientific">Methanorbis rubei</name>
    <dbReference type="NCBI Taxonomy" id="3028300"/>
    <lineage>
        <taxon>Archaea</taxon>
        <taxon>Methanobacteriati</taxon>
        <taxon>Methanobacteriota</taxon>
        <taxon>Stenosarchaea group</taxon>
        <taxon>Methanomicrobia</taxon>
        <taxon>Methanomicrobiales</taxon>
        <taxon>Methanocorpusculaceae</taxon>
        <taxon>Methanorbis</taxon>
    </lineage>
</organism>
<evidence type="ECO:0000256" key="15">
    <source>
        <dbReference type="ARBA" id="ARBA00044632"/>
    </source>
</evidence>
<keyword evidence="6" id="KW-0227">DNA damage</keyword>
<evidence type="ECO:0000313" key="20">
    <source>
        <dbReference type="Proteomes" id="UP001283212"/>
    </source>
</evidence>
<comment type="catalytic activity">
    <reaction evidence="15">
        <text>2'-deoxyribonucleotide-(2'-deoxyribose 5'-phosphate)-2'-deoxyribonucleotide-DNA = a 3'-end 2'-deoxyribonucleotide-(2,3-dehydro-2,3-deoxyribose 5'-phosphate)-DNA + a 5'-end 5'-phospho-2'-deoxyribonucleoside-DNA + H(+)</text>
        <dbReference type="Rhea" id="RHEA:66592"/>
        <dbReference type="Rhea" id="RHEA-COMP:13180"/>
        <dbReference type="Rhea" id="RHEA-COMP:16897"/>
        <dbReference type="Rhea" id="RHEA-COMP:17067"/>
        <dbReference type="ChEBI" id="CHEBI:15378"/>
        <dbReference type="ChEBI" id="CHEBI:136412"/>
        <dbReference type="ChEBI" id="CHEBI:157695"/>
        <dbReference type="ChEBI" id="CHEBI:167181"/>
        <dbReference type="EC" id="4.2.99.18"/>
    </reaction>
</comment>
<evidence type="ECO:0000256" key="5">
    <source>
        <dbReference type="ARBA" id="ARBA00022723"/>
    </source>
</evidence>
<evidence type="ECO:0000259" key="18">
    <source>
        <dbReference type="PROSITE" id="PS51068"/>
    </source>
</evidence>
<dbReference type="GO" id="GO:0034039">
    <property type="term" value="F:8-oxo-7,8-dihydroguanine DNA N-glycosylase activity"/>
    <property type="evidence" value="ECO:0007669"/>
    <property type="project" value="TreeGrafter"/>
</dbReference>
<dbReference type="PROSITE" id="PS51066">
    <property type="entry name" value="ZF_FPG_2"/>
    <property type="match status" value="1"/>
</dbReference>
<keyword evidence="9" id="KW-0862">Zinc</keyword>
<reference evidence="19 20" key="1">
    <citation type="submission" date="2023-06" db="EMBL/GenBank/DDBJ databases">
        <title>Genome sequence of Methancorpusculaceae sp. Cs1.</title>
        <authorList>
            <person name="Protasov E."/>
            <person name="Platt K."/>
            <person name="Poehlein A."/>
            <person name="Daniel R."/>
            <person name="Brune A."/>
        </authorList>
    </citation>
    <scope>NUCLEOTIDE SEQUENCE [LARGE SCALE GENOMIC DNA]</scope>
    <source>
        <strain evidence="19 20">Cs1</strain>
    </source>
</reference>
<keyword evidence="20" id="KW-1185">Reference proteome</keyword>
<dbReference type="SUPFAM" id="SSF57716">
    <property type="entry name" value="Glucocorticoid receptor-like (DNA-binding domain)"/>
    <property type="match status" value="1"/>
</dbReference>
<dbReference type="PANTHER" id="PTHR22993">
    <property type="entry name" value="FORMAMIDOPYRIMIDINE-DNA GLYCOSYLASE"/>
    <property type="match status" value="1"/>
</dbReference>
<evidence type="ECO:0000256" key="2">
    <source>
        <dbReference type="ARBA" id="ARBA00001947"/>
    </source>
</evidence>
<dbReference type="SUPFAM" id="SSF81624">
    <property type="entry name" value="N-terminal domain of MutM-like DNA repair proteins"/>
    <property type="match status" value="1"/>
</dbReference>
<keyword evidence="14 19" id="KW-0326">Glycosidase</keyword>
<dbReference type="PANTHER" id="PTHR22993:SF9">
    <property type="entry name" value="FORMAMIDOPYRIMIDINE-DNA GLYCOSYLASE"/>
    <property type="match status" value="1"/>
</dbReference>
<keyword evidence="13" id="KW-0511">Multifunctional enzyme</keyword>
<keyword evidence="10" id="KW-0238">DNA-binding</keyword>
<feature type="domain" description="Formamidopyrimidine-DNA glycosylase catalytic" evidence="18">
    <location>
        <begin position="2"/>
        <end position="115"/>
    </location>
</feature>
<dbReference type="InterPro" id="IPR015886">
    <property type="entry name" value="H2TH_FPG"/>
</dbReference>
<dbReference type="SMART" id="SM00898">
    <property type="entry name" value="Fapy_DNA_glyco"/>
    <property type="match status" value="1"/>
</dbReference>
<evidence type="ECO:0000256" key="11">
    <source>
        <dbReference type="ARBA" id="ARBA00023204"/>
    </source>
</evidence>
<keyword evidence="5" id="KW-0479">Metal-binding</keyword>
<evidence type="ECO:0000256" key="13">
    <source>
        <dbReference type="ARBA" id="ARBA00023268"/>
    </source>
</evidence>
<dbReference type="InterPro" id="IPR020629">
    <property type="entry name" value="FPG_Glyclase"/>
</dbReference>
<keyword evidence="12" id="KW-0456">Lyase</keyword>
<evidence type="ECO:0000256" key="3">
    <source>
        <dbReference type="ARBA" id="ARBA00009409"/>
    </source>
</evidence>
<evidence type="ECO:0000256" key="12">
    <source>
        <dbReference type="ARBA" id="ARBA00023239"/>
    </source>
</evidence>
<evidence type="ECO:0000256" key="16">
    <source>
        <dbReference type="PROSITE-ProRule" id="PRU00391"/>
    </source>
</evidence>
<comment type="catalytic activity">
    <reaction evidence="1">
        <text>Hydrolysis of DNA containing ring-opened 7-methylguanine residues, releasing 2,6-diamino-4-hydroxy-5-(N-methyl)formamidopyrimidine.</text>
        <dbReference type="EC" id="3.2.2.23"/>
    </reaction>
</comment>
<dbReference type="InterPro" id="IPR035937">
    <property type="entry name" value="FPG_N"/>
</dbReference>
<gene>
    <name evidence="19" type="primary">mutM</name>
    <name evidence="19" type="ORF">McpCs1_10650</name>
</gene>